<comment type="cofactor">
    <cofactor evidence="6">
        <name>Zn(2+)</name>
        <dbReference type="ChEBI" id="CHEBI:29105"/>
    </cofactor>
    <text evidence="6">Binds 1 zinc ion per subunit.</text>
</comment>
<accession>A0ABT7VU65</accession>
<feature type="transmembrane region" description="Helical" evidence="7">
    <location>
        <begin position="174"/>
        <end position="194"/>
    </location>
</feature>
<evidence type="ECO:0000259" key="9">
    <source>
        <dbReference type="Pfam" id="PF16491"/>
    </source>
</evidence>
<evidence type="ECO:0000259" key="8">
    <source>
        <dbReference type="Pfam" id="PF01435"/>
    </source>
</evidence>
<keyword evidence="7" id="KW-0812">Transmembrane</keyword>
<name>A0ABT7VU65_9GAMM</name>
<evidence type="ECO:0000256" key="2">
    <source>
        <dbReference type="ARBA" id="ARBA00022723"/>
    </source>
</evidence>
<feature type="domain" description="Peptidase M48" evidence="8">
    <location>
        <begin position="207"/>
        <end position="411"/>
    </location>
</feature>
<keyword evidence="3 6" id="KW-0378">Hydrolase</keyword>
<dbReference type="PANTHER" id="PTHR10120">
    <property type="entry name" value="CAAX PRENYL PROTEASE 1"/>
    <property type="match status" value="1"/>
</dbReference>
<comment type="caution">
    <text evidence="10">The sequence shown here is derived from an EMBL/GenBank/DDBJ whole genome shotgun (WGS) entry which is preliminary data.</text>
</comment>
<feature type="transmembrane region" description="Helical" evidence="7">
    <location>
        <begin position="324"/>
        <end position="343"/>
    </location>
</feature>
<keyword evidence="4 6" id="KW-0862">Zinc</keyword>
<feature type="transmembrane region" description="Helical" evidence="7">
    <location>
        <begin position="291"/>
        <end position="309"/>
    </location>
</feature>
<feature type="transmembrane region" description="Helical" evidence="7">
    <location>
        <begin position="6"/>
        <end position="22"/>
    </location>
</feature>
<keyword evidence="1 6" id="KW-0645">Protease</keyword>
<evidence type="ECO:0000256" key="1">
    <source>
        <dbReference type="ARBA" id="ARBA00022670"/>
    </source>
</evidence>
<keyword evidence="11" id="KW-1185">Reference proteome</keyword>
<dbReference type="EMBL" id="JAUCGM010000451">
    <property type="protein sequence ID" value="MDM8563104.1"/>
    <property type="molecule type" value="Genomic_DNA"/>
</dbReference>
<evidence type="ECO:0000256" key="3">
    <source>
        <dbReference type="ARBA" id="ARBA00022801"/>
    </source>
</evidence>
<dbReference type="InterPro" id="IPR027057">
    <property type="entry name" value="CAXX_Prtase_1"/>
</dbReference>
<keyword evidence="7" id="KW-0472">Membrane</keyword>
<proteinExistence type="inferred from homology"/>
<keyword evidence="5 6" id="KW-0482">Metalloprotease</keyword>
<evidence type="ECO:0000313" key="11">
    <source>
        <dbReference type="Proteomes" id="UP001171945"/>
    </source>
</evidence>
<feature type="transmembrane region" description="Helical" evidence="7">
    <location>
        <begin position="146"/>
        <end position="168"/>
    </location>
</feature>
<gene>
    <name evidence="10" type="ORF">QUF54_07105</name>
</gene>
<protein>
    <submittedName>
        <fullName evidence="10">M48 family metallopeptidase</fullName>
    </submittedName>
</protein>
<feature type="transmembrane region" description="Helical" evidence="7">
    <location>
        <begin position="68"/>
        <end position="87"/>
    </location>
</feature>
<feature type="domain" description="CAAX prenyl protease 1 N-terminal" evidence="9">
    <location>
        <begin position="29"/>
        <end position="204"/>
    </location>
</feature>
<evidence type="ECO:0000256" key="7">
    <source>
        <dbReference type="SAM" id="Phobius"/>
    </source>
</evidence>
<feature type="transmembrane region" description="Helical" evidence="7">
    <location>
        <begin position="99"/>
        <end position="118"/>
    </location>
</feature>
<keyword evidence="2" id="KW-0479">Metal-binding</keyword>
<evidence type="ECO:0000256" key="6">
    <source>
        <dbReference type="RuleBase" id="RU003983"/>
    </source>
</evidence>
<dbReference type="Pfam" id="PF01435">
    <property type="entry name" value="Peptidase_M48"/>
    <property type="match status" value="1"/>
</dbReference>
<comment type="similarity">
    <text evidence="6">Belongs to the peptidase M48 family.</text>
</comment>
<dbReference type="Proteomes" id="UP001171945">
    <property type="component" value="Unassembled WGS sequence"/>
</dbReference>
<reference evidence="10" key="1">
    <citation type="submission" date="2023-06" db="EMBL/GenBank/DDBJ databases">
        <title>Uncultivated large filamentous bacteria from sulfidic sediments reveal new species and different genomic features in energy metabolism and defense.</title>
        <authorList>
            <person name="Fonseca A."/>
        </authorList>
    </citation>
    <scope>NUCLEOTIDE SEQUENCE</scope>
    <source>
        <strain evidence="10">HSG4</strain>
    </source>
</reference>
<dbReference type="CDD" id="cd07343">
    <property type="entry name" value="M48A_Zmpste24p_like"/>
    <property type="match status" value="1"/>
</dbReference>
<keyword evidence="7" id="KW-1133">Transmembrane helix</keyword>
<sequence>MNELTVVFLLFLILGTGLQIWLSQRHKAYVYKHQNVVPDAFAEKISLEEHQKAATYTLAKTNFSQKMLVIEVLVLLLWTLGGMLDIVDQALRHFEWSELWTGVAVFVSFGLLSSLIDLPSDIYGTFRIEAQFGFNRTSPGLFFTDLLKGLMLGLVIGVPFLALILWLMAYAGEFWWVSVWAVWISFSLLMLWLYPTVIAPLFNKFKPLENDELKGRIEDLLKRNGFSSQGIFVMDGSKRTGHGNAYFTGLGRNKQIVFFDTLLNTLNADEVIAVLAHEVGHFKRKHLQKRLVLMSILSLAGLAFLGWLMQQDWFYTGLGVSTHSTYMALLLFSLALPVFSFFLQPIMAWLSRKHEFEADDFAAGQAHPLTLIQALVKLYRDNASTLTPEPLYSAFYDSHPPAPVRIAHLSRING</sequence>
<evidence type="ECO:0000313" key="10">
    <source>
        <dbReference type="EMBL" id="MDM8563104.1"/>
    </source>
</evidence>
<dbReference type="InterPro" id="IPR001915">
    <property type="entry name" value="Peptidase_M48"/>
</dbReference>
<dbReference type="Pfam" id="PF16491">
    <property type="entry name" value="Peptidase_M48_N"/>
    <property type="match status" value="1"/>
</dbReference>
<evidence type="ECO:0000256" key="5">
    <source>
        <dbReference type="ARBA" id="ARBA00023049"/>
    </source>
</evidence>
<dbReference type="Gene3D" id="3.30.2010.10">
    <property type="entry name" value="Metalloproteases ('zincins'), catalytic domain"/>
    <property type="match status" value="1"/>
</dbReference>
<evidence type="ECO:0000256" key="4">
    <source>
        <dbReference type="ARBA" id="ARBA00022833"/>
    </source>
</evidence>
<dbReference type="InterPro" id="IPR032456">
    <property type="entry name" value="Peptidase_M48_N"/>
</dbReference>
<organism evidence="10 11">
    <name type="scientific">Candidatus Marithioploca araucensis</name>
    <dbReference type="NCBI Taxonomy" id="70273"/>
    <lineage>
        <taxon>Bacteria</taxon>
        <taxon>Pseudomonadati</taxon>
        <taxon>Pseudomonadota</taxon>
        <taxon>Gammaproteobacteria</taxon>
        <taxon>Thiotrichales</taxon>
        <taxon>Thiotrichaceae</taxon>
        <taxon>Candidatus Marithioploca</taxon>
    </lineage>
</organism>